<feature type="signal peptide" evidence="2">
    <location>
        <begin position="1"/>
        <end position="26"/>
    </location>
</feature>
<comment type="caution">
    <text evidence="3">The sequence shown here is derived from an EMBL/GenBank/DDBJ whole genome shotgun (WGS) entry which is preliminary data.</text>
</comment>
<feature type="non-terminal residue" evidence="3">
    <location>
        <position position="132"/>
    </location>
</feature>
<proteinExistence type="predicted"/>
<dbReference type="AlphaFoldDB" id="A0A544Y8J8"/>
<feature type="chain" id="PRO_5022124290" evidence="2">
    <location>
        <begin position="27"/>
        <end position="132"/>
    </location>
</feature>
<feature type="region of interest" description="Disordered" evidence="1">
    <location>
        <begin position="70"/>
        <end position="102"/>
    </location>
</feature>
<dbReference type="Proteomes" id="UP000316541">
    <property type="component" value="Unassembled WGS sequence"/>
</dbReference>
<reference evidence="3 4" key="1">
    <citation type="submission" date="2019-07" db="EMBL/GenBank/DDBJ databases">
        <title>Microbispora hainanensis DSM 45428.</title>
        <authorList>
            <person name="Thawai C."/>
        </authorList>
    </citation>
    <scope>NUCLEOTIDE SEQUENCE [LARGE SCALE GENOMIC DNA]</scope>
    <source>
        <strain evidence="3 4">DSM 45428</strain>
    </source>
</reference>
<name>A0A544Y8J8_9ACTN</name>
<keyword evidence="2" id="KW-0732">Signal</keyword>
<organism evidence="3 4">
    <name type="scientific">Microbispora hainanensis</name>
    <dbReference type="NCBI Taxonomy" id="568844"/>
    <lineage>
        <taxon>Bacteria</taxon>
        <taxon>Bacillati</taxon>
        <taxon>Actinomycetota</taxon>
        <taxon>Actinomycetes</taxon>
        <taxon>Streptosporangiales</taxon>
        <taxon>Streptosporangiaceae</taxon>
        <taxon>Microbispora</taxon>
    </lineage>
</organism>
<evidence type="ECO:0000256" key="1">
    <source>
        <dbReference type="SAM" id="MobiDB-lite"/>
    </source>
</evidence>
<evidence type="ECO:0000313" key="3">
    <source>
        <dbReference type="EMBL" id="TQS13086.1"/>
    </source>
</evidence>
<sequence>MKRTLTLGGIAVGLLASAAVAAPAHADSVPHDTLASTNFAAQQVAAFWYGQNKANLVNATPYAVETTVPTKHVSTGGASADTKAGVVGSSGDKKATSGTSKNVNLPKTTGKVFFIGADKKPHWCSATAVQSQ</sequence>
<evidence type="ECO:0000313" key="4">
    <source>
        <dbReference type="Proteomes" id="UP000316541"/>
    </source>
</evidence>
<protein>
    <submittedName>
        <fullName evidence="3">Uncharacterized protein</fullName>
    </submittedName>
</protein>
<accession>A0A544Y8J8</accession>
<evidence type="ECO:0000256" key="2">
    <source>
        <dbReference type="SAM" id="SignalP"/>
    </source>
</evidence>
<dbReference type="EMBL" id="VIRM01000066">
    <property type="protein sequence ID" value="TQS13086.1"/>
    <property type="molecule type" value="Genomic_DNA"/>
</dbReference>
<gene>
    <name evidence="3" type="ORF">FLX08_35375</name>
</gene>